<dbReference type="Gene3D" id="1.20.1250.20">
    <property type="entry name" value="MFS general substrate transporter like domains"/>
    <property type="match status" value="1"/>
</dbReference>
<dbReference type="AlphaFoldDB" id="A0A382T1K5"/>
<dbReference type="GO" id="GO:0022857">
    <property type="term" value="F:transmembrane transporter activity"/>
    <property type="evidence" value="ECO:0007669"/>
    <property type="project" value="InterPro"/>
</dbReference>
<name>A0A382T1K5_9ZZZZ</name>
<dbReference type="PANTHER" id="PTHR23527:SF1">
    <property type="entry name" value="BLL3282 PROTEIN"/>
    <property type="match status" value="1"/>
</dbReference>
<dbReference type="SUPFAM" id="SSF103473">
    <property type="entry name" value="MFS general substrate transporter"/>
    <property type="match status" value="1"/>
</dbReference>
<feature type="transmembrane region" description="Helical" evidence="1">
    <location>
        <begin position="99"/>
        <end position="118"/>
    </location>
</feature>
<protein>
    <recommendedName>
        <fullName evidence="2">Major facilitator superfamily (MFS) profile domain-containing protein</fullName>
    </recommendedName>
</protein>
<dbReference type="InterPro" id="IPR036259">
    <property type="entry name" value="MFS_trans_sf"/>
</dbReference>
<dbReference type="InterPro" id="IPR020846">
    <property type="entry name" value="MFS_dom"/>
</dbReference>
<gene>
    <name evidence="3" type="ORF">METZ01_LOCUS368201</name>
</gene>
<organism evidence="3">
    <name type="scientific">marine metagenome</name>
    <dbReference type="NCBI Taxonomy" id="408172"/>
    <lineage>
        <taxon>unclassified sequences</taxon>
        <taxon>metagenomes</taxon>
        <taxon>ecological metagenomes</taxon>
    </lineage>
</organism>
<feature type="domain" description="Major facilitator superfamily (MFS) profile" evidence="2">
    <location>
        <begin position="13"/>
        <end position="180"/>
    </location>
</feature>
<dbReference type="PROSITE" id="PS50850">
    <property type="entry name" value="MFS"/>
    <property type="match status" value="1"/>
</dbReference>
<feature type="transmembrane region" description="Helical" evidence="1">
    <location>
        <begin position="46"/>
        <end position="64"/>
    </location>
</feature>
<feature type="transmembrane region" description="Helical" evidence="1">
    <location>
        <begin position="139"/>
        <end position="164"/>
    </location>
</feature>
<dbReference type="InterPro" id="IPR052952">
    <property type="entry name" value="MFS-Transporter"/>
</dbReference>
<accession>A0A382T1K5</accession>
<evidence type="ECO:0000256" key="1">
    <source>
        <dbReference type="SAM" id="Phobius"/>
    </source>
</evidence>
<keyword evidence="1" id="KW-0812">Transmembrane</keyword>
<keyword evidence="1" id="KW-0472">Membrane</keyword>
<evidence type="ECO:0000259" key="2">
    <source>
        <dbReference type="PROSITE" id="PS50850"/>
    </source>
</evidence>
<dbReference type="Pfam" id="PF07690">
    <property type="entry name" value="MFS_1"/>
    <property type="match status" value="1"/>
</dbReference>
<reference evidence="3" key="1">
    <citation type="submission" date="2018-05" db="EMBL/GenBank/DDBJ databases">
        <authorList>
            <person name="Lanie J.A."/>
            <person name="Ng W.-L."/>
            <person name="Kazmierczak K.M."/>
            <person name="Andrzejewski T.M."/>
            <person name="Davidsen T.M."/>
            <person name="Wayne K.J."/>
            <person name="Tettelin H."/>
            <person name="Glass J.I."/>
            <person name="Rusch D."/>
            <person name="Podicherti R."/>
            <person name="Tsui H.-C.T."/>
            <person name="Winkler M.E."/>
        </authorList>
    </citation>
    <scope>NUCLEOTIDE SEQUENCE</scope>
</reference>
<feature type="transmembrane region" description="Helical" evidence="1">
    <location>
        <begin position="12"/>
        <end position="34"/>
    </location>
</feature>
<dbReference type="EMBL" id="UINC01132806">
    <property type="protein sequence ID" value="SVD15347.1"/>
    <property type="molecule type" value="Genomic_DNA"/>
</dbReference>
<evidence type="ECO:0000313" key="3">
    <source>
        <dbReference type="EMBL" id="SVD15347.1"/>
    </source>
</evidence>
<keyword evidence="1" id="KW-1133">Transmembrane helix</keyword>
<dbReference type="PANTHER" id="PTHR23527">
    <property type="entry name" value="BLL3282 PROTEIN"/>
    <property type="match status" value="1"/>
</dbReference>
<dbReference type="InterPro" id="IPR011701">
    <property type="entry name" value="MFS"/>
</dbReference>
<proteinExistence type="predicted"/>
<sequence length="180" mass="19703">MLNFLTKNYHWIMLLLIWAVYTCFGIVSGSLAPISPLLITDLNFTYTQMGIILGFWQFIYIFTAMPTGNIIDKWELKKSITIGIIVMLASMILRGVSINFISLLLSVGLFSFGGPIASSGSPKLVATWFKEKDRGIASGIYATGPVIGNAIAFASAPIIAINIFNNWRGVSVIYGIILIT</sequence>
<feature type="non-terminal residue" evidence="3">
    <location>
        <position position="180"/>
    </location>
</feature>